<feature type="active site" evidence="15">
    <location>
        <position position="124"/>
    </location>
</feature>
<dbReference type="GO" id="GO:0004525">
    <property type="term" value="F:ribonuclease III activity"/>
    <property type="evidence" value="ECO:0007669"/>
    <property type="project" value="UniProtKB-UniRule"/>
</dbReference>
<keyword evidence="10 15" id="KW-0479">Metal-binding</keyword>
<dbReference type="SMART" id="SM00535">
    <property type="entry name" value="RIBOc"/>
    <property type="match status" value="1"/>
</dbReference>
<dbReference type="RefSeq" id="WP_275680804.1">
    <property type="nucleotide sequence ID" value="NZ_JAJLJH010000001.1"/>
</dbReference>
<feature type="binding site" evidence="15">
    <location>
        <position position="124"/>
    </location>
    <ligand>
        <name>Mg(2+)</name>
        <dbReference type="ChEBI" id="CHEBI:18420"/>
    </ligand>
</feature>
<proteinExistence type="inferred from homology"/>
<dbReference type="GO" id="GO:0006364">
    <property type="term" value="P:rRNA processing"/>
    <property type="evidence" value="ECO:0007669"/>
    <property type="project" value="UniProtKB-UniRule"/>
</dbReference>
<keyword evidence="8 15" id="KW-0819">tRNA processing</keyword>
<dbReference type="SUPFAM" id="SSF69065">
    <property type="entry name" value="RNase III domain-like"/>
    <property type="match status" value="1"/>
</dbReference>
<dbReference type="PROSITE" id="PS00517">
    <property type="entry name" value="RNASE_3_1"/>
    <property type="match status" value="1"/>
</dbReference>
<evidence type="ECO:0000313" key="18">
    <source>
        <dbReference type="EMBL" id="MCK9684782.1"/>
    </source>
</evidence>
<dbReference type="PROSITE" id="PS50142">
    <property type="entry name" value="RNASE_3_2"/>
    <property type="match status" value="1"/>
</dbReference>
<evidence type="ECO:0000313" key="19">
    <source>
        <dbReference type="Proteomes" id="UP001139353"/>
    </source>
</evidence>
<evidence type="ECO:0000259" key="16">
    <source>
        <dbReference type="PROSITE" id="PS50137"/>
    </source>
</evidence>
<dbReference type="GO" id="GO:0042802">
    <property type="term" value="F:identical protein binding"/>
    <property type="evidence" value="ECO:0007669"/>
    <property type="project" value="UniProtKB-ARBA"/>
</dbReference>
<dbReference type="NCBIfam" id="TIGR02191">
    <property type="entry name" value="RNaseIII"/>
    <property type="match status" value="1"/>
</dbReference>
<dbReference type="AlphaFoldDB" id="A0A9X2BXW3"/>
<dbReference type="InterPro" id="IPR014720">
    <property type="entry name" value="dsRBD_dom"/>
</dbReference>
<dbReference type="Pfam" id="PF00035">
    <property type="entry name" value="dsrm"/>
    <property type="match status" value="1"/>
</dbReference>
<evidence type="ECO:0000256" key="5">
    <source>
        <dbReference type="ARBA" id="ARBA00022490"/>
    </source>
</evidence>
<dbReference type="PANTHER" id="PTHR11207">
    <property type="entry name" value="RIBONUCLEASE III"/>
    <property type="match status" value="1"/>
</dbReference>
<keyword evidence="14 15" id="KW-0694">RNA-binding</keyword>
<evidence type="ECO:0000256" key="12">
    <source>
        <dbReference type="ARBA" id="ARBA00022801"/>
    </source>
</evidence>
<feature type="domain" description="DRBM" evidence="16">
    <location>
        <begin position="162"/>
        <end position="232"/>
    </location>
</feature>
<comment type="subunit">
    <text evidence="4 15">Homodimer.</text>
</comment>
<keyword evidence="12 15" id="KW-0378">Hydrolase</keyword>
<evidence type="ECO:0000256" key="1">
    <source>
        <dbReference type="ARBA" id="ARBA00000109"/>
    </source>
</evidence>
<dbReference type="Pfam" id="PF14622">
    <property type="entry name" value="Ribonucleas_3_3"/>
    <property type="match status" value="1"/>
</dbReference>
<dbReference type="PROSITE" id="PS50137">
    <property type="entry name" value="DS_RBD"/>
    <property type="match status" value="1"/>
</dbReference>
<dbReference type="GO" id="GO:0046872">
    <property type="term" value="F:metal ion binding"/>
    <property type="evidence" value="ECO:0007669"/>
    <property type="project" value="UniProtKB-KW"/>
</dbReference>
<dbReference type="InterPro" id="IPR011907">
    <property type="entry name" value="RNase_III"/>
</dbReference>
<dbReference type="SUPFAM" id="SSF54768">
    <property type="entry name" value="dsRNA-binding domain-like"/>
    <property type="match status" value="1"/>
</dbReference>
<keyword evidence="15" id="KW-0699">rRNA-binding</keyword>
<comment type="catalytic activity">
    <reaction evidence="1 15">
        <text>Endonucleolytic cleavage to 5'-phosphomonoester.</text>
        <dbReference type="EC" id="3.1.26.3"/>
    </reaction>
</comment>
<dbReference type="GO" id="GO:0019843">
    <property type="term" value="F:rRNA binding"/>
    <property type="evidence" value="ECO:0007669"/>
    <property type="project" value="UniProtKB-KW"/>
</dbReference>
<dbReference type="InterPro" id="IPR036389">
    <property type="entry name" value="RNase_III_sf"/>
</dbReference>
<feature type="binding site" evidence="15">
    <location>
        <position position="48"/>
    </location>
    <ligand>
        <name>Mg(2+)</name>
        <dbReference type="ChEBI" id="CHEBI:18420"/>
    </ligand>
</feature>
<feature type="active site" evidence="15">
    <location>
        <position position="52"/>
    </location>
</feature>
<evidence type="ECO:0000256" key="6">
    <source>
        <dbReference type="ARBA" id="ARBA00022552"/>
    </source>
</evidence>
<evidence type="ECO:0000256" key="10">
    <source>
        <dbReference type="ARBA" id="ARBA00022723"/>
    </source>
</evidence>
<dbReference type="Gene3D" id="3.30.160.20">
    <property type="match status" value="1"/>
</dbReference>
<dbReference type="HAMAP" id="MF_00104">
    <property type="entry name" value="RNase_III"/>
    <property type="match status" value="1"/>
</dbReference>
<keyword evidence="7 15" id="KW-0507">mRNA processing</keyword>
<keyword evidence="5 15" id="KW-0963">Cytoplasm</keyword>
<dbReference type="Gene3D" id="1.10.1520.10">
    <property type="entry name" value="Ribonuclease III domain"/>
    <property type="match status" value="1"/>
</dbReference>
<keyword evidence="11 15" id="KW-0255">Endonuclease</keyword>
<evidence type="ECO:0000256" key="13">
    <source>
        <dbReference type="ARBA" id="ARBA00022842"/>
    </source>
</evidence>
<evidence type="ECO:0000256" key="7">
    <source>
        <dbReference type="ARBA" id="ARBA00022664"/>
    </source>
</evidence>
<dbReference type="FunFam" id="1.10.1520.10:FF:000001">
    <property type="entry name" value="Ribonuclease 3"/>
    <property type="match status" value="1"/>
</dbReference>
<name>A0A9X2BXW3_9BURK</name>
<comment type="caution">
    <text evidence="18">The sequence shown here is derived from an EMBL/GenBank/DDBJ whole genome shotgun (WGS) entry which is preliminary data.</text>
</comment>
<dbReference type="GO" id="GO:0003725">
    <property type="term" value="F:double-stranded RNA binding"/>
    <property type="evidence" value="ECO:0007669"/>
    <property type="project" value="TreeGrafter"/>
</dbReference>
<sequence length="246" mass="26643">MSGNASSTPARGAALVEQRLGYQFAERALFERALTHRSFGADHNERLEFLGDAVLNLAVSRLLFDRFSGSDEGDLTRVRAHLVREDSLHKVALVLGLPDALKLSDGEARGGGATRPSILADAVEALIGAVSIDGGFEAAQALVKRLFGETIMSTTTDNWRKDAKTELQEWLQARHVPVPAYRIVATRGQAHAQTFEVECDVPSLQWRATGVGKSRRAAEQASAQQLLDRIKAGELDVPIRKGHPGA</sequence>
<dbReference type="GO" id="GO:0010468">
    <property type="term" value="P:regulation of gene expression"/>
    <property type="evidence" value="ECO:0007669"/>
    <property type="project" value="TreeGrafter"/>
</dbReference>
<keyword evidence="6 15" id="KW-0698">rRNA processing</keyword>
<keyword evidence="9 15" id="KW-0540">Nuclease</keyword>
<comment type="similarity">
    <text evidence="3">Belongs to the ribonuclease III family.</text>
</comment>
<evidence type="ECO:0000256" key="15">
    <source>
        <dbReference type="HAMAP-Rule" id="MF_00104"/>
    </source>
</evidence>
<dbReference type="Proteomes" id="UP001139353">
    <property type="component" value="Unassembled WGS sequence"/>
</dbReference>
<feature type="domain" description="RNase III" evidence="17">
    <location>
        <begin position="13"/>
        <end position="135"/>
    </location>
</feature>
<evidence type="ECO:0000256" key="11">
    <source>
        <dbReference type="ARBA" id="ARBA00022759"/>
    </source>
</evidence>
<dbReference type="GO" id="GO:0008033">
    <property type="term" value="P:tRNA processing"/>
    <property type="evidence" value="ECO:0007669"/>
    <property type="project" value="UniProtKB-KW"/>
</dbReference>
<dbReference type="SMART" id="SM00358">
    <property type="entry name" value="DSRM"/>
    <property type="match status" value="1"/>
</dbReference>
<dbReference type="EC" id="3.1.26.3" evidence="15"/>
<evidence type="ECO:0000256" key="4">
    <source>
        <dbReference type="ARBA" id="ARBA00011738"/>
    </source>
</evidence>
<accession>A0A9X2BXW3</accession>
<feature type="binding site" evidence="15">
    <location>
        <position position="121"/>
    </location>
    <ligand>
        <name>Mg(2+)</name>
        <dbReference type="ChEBI" id="CHEBI:18420"/>
    </ligand>
</feature>
<dbReference type="CDD" id="cd10845">
    <property type="entry name" value="DSRM_RNAse_III_family"/>
    <property type="match status" value="1"/>
</dbReference>
<evidence type="ECO:0000256" key="14">
    <source>
        <dbReference type="ARBA" id="ARBA00022884"/>
    </source>
</evidence>
<comment type="subcellular location">
    <subcellularLocation>
        <location evidence="2 15">Cytoplasm</location>
    </subcellularLocation>
</comment>
<dbReference type="FunFam" id="3.30.160.20:FF:000003">
    <property type="entry name" value="Ribonuclease 3"/>
    <property type="match status" value="1"/>
</dbReference>
<dbReference type="CDD" id="cd00593">
    <property type="entry name" value="RIBOc"/>
    <property type="match status" value="1"/>
</dbReference>
<evidence type="ECO:0000256" key="8">
    <source>
        <dbReference type="ARBA" id="ARBA00022694"/>
    </source>
</evidence>
<dbReference type="PANTHER" id="PTHR11207:SF0">
    <property type="entry name" value="RIBONUCLEASE 3"/>
    <property type="match status" value="1"/>
</dbReference>
<dbReference type="GO" id="GO:0006397">
    <property type="term" value="P:mRNA processing"/>
    <property type="evidence" value="ECO:0007669"/>
    <property type="project" value="UniProtKB-UniRule"/>
</dbReference>
<dbReference type="GO" id="GO:0005737">
    <property type="term" value="C:cytoplasm"/>
    <property type="evidence" value="ECO:0007669"/>
    <property type="project" value="UniProtKB-SubCell"/>
</dbReference>
<gene>
    <name evidence="15 18" type="primary">rnc</name>
    <name evidence="18" type="ORF">LPC04_03575</name>
</gene>
<comment type="function">
    <text evidence="15">Digests double-stranded RNA. Involved in the processing of primary rRNA transcript to yield the immediate precursors to the large and small rRNAs (23S and 16S). Processes some mRNAs, and tRNAs when they are encoded in the rRNA operon. Processes pre-crRNA and tracrRNA of type II CRISPR loci if present in the organism.</text>
</comment>
<evidence type="ECO:0000256" key="3">
    <source>
        <dbReference type="ARBA" id="ARBA00010183"/>
    </source>
</evidence>
<protein>
    <recommendedName>
        <fullName evidence="15">Ribonuclease 3</fullName>
        <ecNumber evidence="15">3.1.26.3</ecNumber>
    </recommendedName>
    <alternativeName>
        <fullName evidence="15">Ribonuclease III</fullName>
        <shortName evidence="15">RNase III</shortName>
    </alternativeName>
</protein>
<dbReference type="EMBL" id="JAJLJH010000001">
    <property type="protein sequence ID" value="MCK9684782.1"/>
    <property type="molecule type" value="Genomic_DNA"/>
</dbReference>
<keyword evidence="13 15" id="KW-0460">Magnesium</keyword>
<keyword evidence="19" id="KW-1185">Reference proteome</keyword>
<evidence type="ECO:0000259" key="17">
    <source>
        <dbReference type="PROSITE" id="PS50142"/>
    </source>
</evidence>
<evidence type="ECO:0000256" key="2">
    <source>
        <dbReference type="ARBA" id="ARBA00004496"/>
    </source>
</evidence>
<organism evidence="18 19">
    <name type="scientific">Scleromatobacter humisilvae</name>
    <dbReference type="NCBI Taxonomy" id="2897159"/>
    <lineage>
        <taxon>Bacteria</taxon>
        <taxon>Pseudomonadati</taxon>
        <taxon>Pseudomonadota</taxon>
        <taxon>Betaproteobacteria</taxon>
        <taxon>Burkholderiales</taxon>
        <taxon>Sphaerotilaceae</taxon>
        <taxon>Scleromatobacter</taxon>
    </lineage>
</organism>
<evidence type="ECO:0000256" key="9">
    <source>
        <dbReference type="ARBA" id="ARBA00022722"/>
    </source>
</evidence>
<dbReference type="InterPro" id="IPR000999">
    <property type="entry name" value="RNase_III_dom"/>
</dbReference>
<comment type="cofactor">
    <cofactor evidence="15">
        <name>Mg(2+)</name>
        <dbReference type="ChEBI" id="CHEBI:18420"/>
    </cofactor>
</comment>
<reference evidence="18" key="1">
    <citation type="submission" date="2021-11" db="EMBL/GenBank/DDBJ databases">
        <title>BS-T2-15 a new species belonging to the Comamonadaceae family isolated from the soil of a French oak forest.</title>
        <authorList>
            <person name="Mieszkin S."/>
            <person name="Alain K."/>
        </authorList>
    </citation>
    <scope>NUCLEOTIDE SEQUENCE</scope>
    <source>
        <strain evidence="18">BS-T2-15</strain>
    </source>
</reference>